<proteinExistence type="predicted"/>
<sequence>MATKITLTATKITHTATKITHTATQTVEPFSNSIISNSTLDNSTVSSNPPKEAPSFRFELTSILTIAVPAALLMIILLALVCRRRRRRRKSLSRSLSYSNTFAKSSASSRGRSQSTSQSPSTPTSPISDISDIFKPMVPSKPPPCGVGTGYVNTNHGDYEEVRTTNRECQPSSEYDVPKTTNSKRVRGSQSSFSVTFAGSHTYIDLTDEPLEEATDPDYVDLIDCLEECPAYVNGPAIQPNESEIYSRPIIIAT</sequence>
<reference evidence="4" key="1">
    <citation type="submission" date="2025-08" db="UniProtKB">
        <authorList>
            <consortium name="RefSeq"/>
        </authorList>
    </citation>
    <scope>IDENTIFICATION</scope>
</reference>
<evidence type="ECO:0000313" key="3">
    <source>
        <dbReference type="Proteomes" id="UP001165740"/>
    </source>
</evidence>
<name>A0A9U8E8S3_BIOGL</name>
<keyword evidence="2" id="KW-1133">Transmembrane helix</keyword>
<keyword evidence="2" id="KW-0472">Membrane</keyword>
<keyword evidence="3" id="KW-1185">Reference proteome</keyword>
<feature type="transmembrane region" description="Helical" evidence="2">
    <location>
        <begin position="60"/>
        <end position="82"/>
    </location>
</feature>
<dbReference type="KEGG" id="bgt:106063791"/>
<dbReference type="GeneID" id="106063791"/>
<feature type="compositionally biased region" description="Low complexity" evidence="1">
    <location>
        <begin position="103"/>
        <end position="133"/>
    </location>
</feature>
<dbReference type="Proteomes" id="UP001165740">
    <property type="component" value="Chromosome 11"/>
</dbReference>
<gene>
    <name evidence="4" type="primary">LOC106063791</name>
</gene>
<feature type="region of interest" description="Disordered" evidence="1">
    <location>
        <begin position="164"/>
        <end position="187"/>
    </location>
</feature>
<dbReference type="OrthoDB" id="10375785at2759"/>
<evidence type="ECO:0000313" key="4">
    <source>
        <dbReference type="RefSeq" id="XP_013077713.2"/>
    </source>
</evidence>
<feature type="region of interest" description="Disordered" evidence="1">
    <location>
        <begin position="103"/>
        <end position="139"/>
    </location>
</feature>
<feature type="compositionally biased region" description="Polar residues" evidence="1">
    <location>
        <begin position="167"/>
        <end position="181"/>
    </location>
</feature>
<evidence type="ECO:0000256" key="1">
    <source>
        <dbReference type="SAM" id="MobiDB-lite"/>
    </source>
</evidence>
<dbReference type="RefSeq" id="XP_013077713.2">
    <property type="nucleotide sequence ID" value="XM_013222259.2"/>
</dbReference>
<accession>A0A9U8E8S3</accession>
<organism evidence="3 4">
    <name type="scientific">Biomphalaria glabrata</name>
    <name type="common">Bloodfluke planorb</name>
    <name type="synonym">Freshwater snail</name>
    <dbReference type="NCBI Taxonomy" id="6526"/>
    <lineage>
        <taxon>Eukaryota</taxon>
        <taxon>Metazoa</taxon>
        <taxon>Spiralia</taxon>
        <taxon>Lophotrochozoa</taxon>
        <taxon>Mollusca</taxon>
        <taxon>Gastropoda</taxon>
        <taxon>Heterobranchia</taxon>
        <taxon>Euthyneura</taxon>
        <taxon>Panpulmonata</taxon>
        <taxon>Hygrophila</taxon>
        <taxon>Lymnaeoidea</taxon>
        <taxon>Planorbidae</taxon>
        <taxon>Biomphalaria</taxon>
    </lineage>
</organism>
<evidence type="ECO:0000256" key="2">
    <source>
        <dbReference type="SAM" id="Phobius"/>
    </source>
</evidence>
<dbReference type="AlphaFoldDB" id="A0A9U8E8S3"/>
<keyword evidence="2" id="KW-0812">Transmembrane</keyword>
<protein>
    <submittedName>
        <fullName evidence="4">Uncharacterized protein LOC106063791</fullName>
    </submittedName>
</protein>